<dbReference type="GO" id="GO:0016829">
    <property type="term" value="F:lyase activity"/>
    <property type="evidence" value="ECO:0007669"/>
    <property type="project" value="UniProtKB-KW"/>
</dbReference>
<organism evidence="2 3">
    <name type="scientific">Clavibacter michiganensis subsp. michiganensis</name>
    <dbReference type="NCBI Taxonomy" id="33013"/>
    <lineage>
        <taxon>Bacteria</taxon>
        <taxon>Bacillati</taxon>
        <taxon>Actinomycetota</taxon>
        <taxon>Actinomycetes</taxon>
        <taxon>Micrococcales</taxon>
        <taxon>Microbacteriaceae</taxon>
        <taxon>Clavibacter</taxon>
    </lineage>
</organism>
<evidence type="ECO:0000256" key="1">
    <source>
        <dbReference type="ARBA" id="ARBA00023239"/>
    </source>
</evidence>
<dbReference type="Gene3D" id="3.20.20.70">
    <property type="entry name" value="Aldolase class I"/>
    <property type="match status" value="1"/>
</dbReference>
<gene>
    <name evidence="2" type="ORF">CMMCAS07_02250</name>
</gene>
<keyword evidence="1" id="KW-0456">Lyase</keyword>
<sequence length="99" mass="9936">MTTTDTAAHPATAPAPVSAGLLPPFEGVLFFPVTPFDQADRVDVDVLAAHVSHGLDQGAGAAFVACGTGEFHALDIDEYAQAVRAGVAAAGGRHLVIAG</sequence>
<reference evidence="2 3" key="1">
    <citation type="submission" date="2016-08" db="EMBL/GenBank/DDBJ databases">
        <title>Genome sequence of Clavibacter michiganensis subsp. michiganensis strain CASJ007.</title>
        <authorList>
            <person name="Thapa S.P."/>
            <person name="Coaker G."/>
        </authorList>
    </citation>
    <scope>NUCLEOTIDE SEQUENCE [LARGE SCALE GENOMIC DNA]</scope>
    <source>
        <strain evidence="2">CASJ007</strain>
    </source>
</reference>
<protein>
    <submittedName>
        <fullName evidence="2">Putative 5-dehydro-4-deoxyglucarate dehydratase</fullName>
    </submittedName>
</protein>
<dbReference type="AlphaFoldDB" id="A0A251XJR1"/>
<dbReference type="SUPFAM" id="SSF51569">
    <property type="entry name" value="Aldolase"/>
    <property type="match status" value="1"/>
</dbReference>
<comment type="caution">
    <text evidence="2">The sequence shown here is derived from an EMBL/GenBank/DDBJ whole genome shotgun (WGS) entry which is preliminary data.</text>
</comment>
<dbReference type="Proteomes" id="UP000195062">
    <property type="component" value="Unassembled WGS sequence"/>
</dbReference>
<evidence type="ECO:0000313" key="3">
    <source>
        <dbReference type="Proteomes" id="UP000195062"/>
    </source>
</evidence>
<evidence type="ECO:0000313" key="2">
    <source>
        <dbReference type="EMBL" id="OUE03742.1"/>
    </source>
</evidence>
<proteinExistence type="predicted"/>
<dbReference type="EMBL" id="MDHH01000001">
    <property type="protein sequence ID" value="OUE03742.1"/>
    <property type="molecule type" value="Genomic_DNA"/>
</dbReference>
<dbReference type="InterPro" id="IPR002220">
    <property type="entry name" value="DapA-like"/>
</dbReference>
<dbReference type="InterPro" id="IPR013785">
    <property type="entry name" value="Aldolase_TIM"/>
</dbReference>
<accession>A0A251XJR1</accession>
<dbReference type="Pfam" id="PF00701">
    <property type="entry name" value="DHDPS"/>
    <property type="match status" value="1"/>
</dbReference>
<keyword evidence="3" id="KW-1185">Reference proteome</keyword>
<name>A0A251XJR1_CLAMM</name>